<evidence type="ECO:0000313" key="2">
    <source>
        <dbReference type="EMBL" id="SFP32218.1"/>
    </source>
</evidence>
<keyword evidence="2" id="KW-0378">Hydrolase</keyword>
<dbReference type="GO" id="GO:0016787">
    <property type="term" value="F:hydrolase activity"/>
    <property type="evidence" value="ECO:0007669"/>
    <property type="project" value="UniProtKB-KW"/>
</dbReference>
<evidence type="ECO:0000313" key="3">
    <source>
        <dbReference type="Proteomes" id="UP000199356"/>
    </source>
</evidence>
<dbReference type="STRING" id="441119.SAMN04488047_10556"/>
<keyword evidence="1" id="KW-0732">Signal</keyword>
<protein>
    <submittedName>
        <fullName evidence="2">Septal ring factor EnvC, activator of murein hydrolases AmiA and AmiB</fullName>
    </submittedName>
</protein>
<proteinExistence type="predicted"/>
<accession>A0A1I5PDP2</accession>
<reference evidence="2 3" key="1">
    <citation type="submission" date="2016-10" db="EMBL/GenBank/DDBJ databases">
        <authorList>
            <person name="de Groot N.N."/>
        </authorList>
    </citation>
    <scope>NUCLEOTIDE SEQUENCE [LARGE SCALE GENOMIC DNA]</scope>
    <source>
        <strain evidence="2 3">DSM 19547</strain>
    </source>
</reference>
<evidence type="ECO:0000256" key="1">
    <source>
        <dbReference type="SAM" id="SignalP"/>
    </source>
</evidence>
<feature type="signal peptide" evidence="1">
    <location>
        <begin position="1"/>
        <end position="20"/>
    </location>
</feature>
<keyword evidence="3" id="KW-1185">Reference proteome</keyword>
<dbReference type="SUPFAM" id="SSF51261">
    <property type="entry name" value="Duplicated hybrid motif"/>
    <property type="match status" value="1"/>
</dbReference>
<dbReference type="RefSeq" id="WP_093420192.1">
    <property type="nucleotide sequence ID" value="NZ_FOXA01000005.1"/>
</dbReference>
<organism evidence="2 3">
    <name type="scientific">Tranquillimonas alkanivorans</name>
    <dbReference type="NCBI Taxonomy" id="441119"/>
    <lineage>
        <taxon>Bacteria</taxon>
        <taxon>Pseudomonadati</taxon>
        <taxon>Pseudomonadota</taxon>
        <taxon>Alphaproteobacteria</taxon>
        <taxon>Rhodobacterales</taxon>
        <taxon>Roseobacteraceae</taxon>
        <taxon>Tranquillimonas</taxon>
    </lineage>
</organism>
<sequence length="374" mass="39871">MRLAALLLCLALPVAAQSAAAPDDMARRAAAQLQQAAAGLERAGSARDRVAALTRTIRAYEAGLAAMREGLRRASARERTIRESFEVERLRLEQLIGALQSMHSSPEALLLLHPSGALGTARSGMVLSDVTPALHAEVEELRARLEELATLRALQDGAAQTLEEALRGVQEARTRLSQAISDRTELPRRVTEDPAQMRRLIESADTLEGFATSLASLPADPAAPDLPDFAAAKGDLELPVRGTVRRGFREPDAAGIRRPGLLVETAPGAVVTTPWPATIRYLGPLLDYGNVMILEPSGGYLLVFAGLDQVYGRAGDVLPAGSPIGLMPGADRAPAIPAAATEPGGQAPDETLYLELREGDAPVDPRQWFRLDED</sequence>
<feature type="chain" id="PRO_5011561540" evidence="1">
    <location>
        <begin position="21"/>
        <end position="374"/>
    </location>
</feature>
<dbReference type="AlphaFoldDB" id="A0A1I5PDP2"/>
<dbReference type="EMBL" id="FOXA01000005">
    <property type="protein sequence ID" value="SFP32218.1"/>
    <property type="molecule type" value="Genomic_DNA"/>
</dbReference>
<dbReference type="Proteomes" id="UP000199356">
    <property type="component" value="Unassembled WGS sequence"/>
</dbReference>
<dbReference type="OrthoDB" id="9809144at2"/>
<name>A0A1I5PDP2_9RHOB</name>
<gene>
    <name evidence="2" type="ORF">SAMN04488047_10556</name>
</gene>
<dbReference type="InterPro" id="IPR011055">
    <property type="entry name" value="Dup_hybrid_motif"/>
</dbReference>
<dbReference type="Gene3D" id="2.70.70.10">
    <property type="entry name" value="Glucose Permease (Domain IIA)"/>
    <property type="match status" value="1"/>
</dbReference>